<evidence type="ECO:0000313" key="3">
    <source>
        <dbReference type="Proteomes" id="UP000006591"/>
    </source>
</evidence>
<sequence length="167" mass="18529">MMRSSSYGRCSHERRGPLTAARPSWEVSHCRRNSMTASNTAVNSDIVAAFGKKGVSPRDMTGSGRSIHSNRRIDPKPNHSDAGMRDSEGSFVSGFMVTVKQGGTAINQNILTELCFQVGESIFCAIFWYRYNSRATNRIFSSSLHFLFHASLSVWTKGLTPIYIVTI</sequence>
<protein>
    <submittedName>
        <fullName evidence="2">Uncharacterized protein</fullName>
    </submittedName>
</protein>
<dbReference type="EnsemblPlants" id="ONIVA01G38430.2">
    <property type="protein sequence ID" value="ONIVA01G38430.2"/>
    <property type="gene ID" value="ONIVA01G38430"/>
</dbReference>
<dbReference type="HOGENOM" id="CLU_1597106_0_0_1"/>
<name>A0A0E0FUB5_ORYNI</name>
<evidence type="ECO:0000256" key="1">
    <source>
        <dbReference type="SAM" id="MobiDB-lite"/>
    </source>
</evidence>
<feature type="region of interest" description="Disordered" evidence="1">
    <location>
        <begin position="56"/>
        <end position="84"/>
    </location>
</feature>
<organism evidence="2">
    <name type="scientific">Oryza nivara</name>
    <name type="common">Indian wild rice</name>
    <name type="synonym">Oryza sativa f. spontanea</name>
    <dbReference type="NCBI Taxonomy" id="4536"/>
    <lineage>
        <taxon>Eukaryota</taxon>
        <taxon>Viridiplantae</taxon>
        <taxon>Streptophyta</taxon>
        <taxon>Embryophyta</taxon>
        <taxon>Tracheophyta</taxon>
        <taxon>Spermatophyta</taxon>
        <taxon>Magnoliopsida</taxon>
        <taxon>Liliopsida</taxon>
        <taxon>Poales</taxon>
        <taxon>Poaceae</taxon>
        <taxon>BOP clade</taxon>
        <taxon>Oryzoideae</taxon>
        <taxon>Oryzeae</taxon>
        <taxon>Oryzinae</taxon>
        <taxon>Oryza</taxon>
    </lineage>
</organism>
<accession>A0A0E0FUB5</accession>
<proteinExistence type="predicted"/>
<keyword evidence="3" id="KW-1185">Reference proteome</keyword>
<reference evidence="2" key="2">
    <citation type="submission" date="2018-04" db="EMBL/GenBank/DDBJ databases">
        <title>OnivRS2 (Oryza nivara Reference Sequence Version 2).</title>
        <authorList>
            <person name="Zhang J."/>
            <person name="Kudrna D."/>
            <person name="Lee S."/>
            <person name="Talag J."/>
            <person name="Rajasekar S."/>
            <person name="Welchert J."/>
            <person name="Hsing Y.-I."/>
            <person name="Wing R.A."/>
        </authorList>
    </citation>
    <scope>NUCLEOTIDE SEQUENCE [LARGE SCALE GENOMIC DNA]</scope>
</reference>
<dbReference type="Proteomes" id="UP000006591">
    <property type="component" value="Chromosome 1"/>
</dbReference>
<feature type="region of interest" description="Disordered" evidence="1">
    <location>
        <begin position="1"/>
        <end position="24"/>
    </location>
</feature>
<dbReference type="AlphaFoldDB" id="A0A0E0FUB5"/>
<dbReference type="Gramene" id="ONIVA01G38430.2">
    <property type="protein sequence ID" value="ONIVA01G38430.2"/>
    <property type="gene ID" value="ONIVA01G38430"/>
</dbReference>
<feature type="compositionally biased region" description="Basic and acidic residues" evidence="1">
    <location>
        <begin position="71"/>
        <end position="84"/>
    </location>
</feature>
<evidence type="ECO:0000313" key="2">
    <source>
        <dbReference type="EnsemblPlants" id="ONIVA01G38430.2"/>
    </source>
</evidence>
<reference evidence="2" key="1">
    <citation type="submission" date="2015-04" db="UniProtKB">
        <authorList>
            <consortium name="EnsemblPlants"/>
        </authorList>
    </citation>
    <scope>IDENTIFICATION</scope>
    <source>
        <strain evidence="2">SL10</strain>
    </source>
</reference>